<keyword evidence="3" id="KW-0808">Transferase</keyword>
<dbReference type="Gene3D" id="1.10.340.70">
    <property type="match status" value="1"/>
</dbReference>
<evidence type="ECO:0000259" key="15">
    <source>
        <dbReference type="PROSITE" id="PS50878"/>
    </source>
</evidence>
<feature type="domain" description="Reverse transcriptase" evidence="15">
    <location>
        <begin position="321"/>
        <end position="507"/>
    </location>
</feature>
<evidence type="ECO:0000256" key="3">
    <source>
        <dbReference type="ARBA" id="ARBA00022679"/>
    </source>
</evidence>
<dbReference type="InterPro" id="IPR036397">
    <property type="entry name" value="RNaseH_sf"/>
</dbReference>
<dbReference type="GO" id="GO:0003677">
    <property type="term" value="F:DNA binding"/>
    <property type="evidence" value="ECO:0007669"/>
    <property type="project" value="UniProtKB-KW"/>
</dbReference>
<feature type="domain" description="CCHC-type" evidence="13">
    <location>
        <begin position="1602"/>
        <end position="1617"/>
    </location>
</feature>
<dbReference type="PANTHER" id="PTHR37984:SF5">
    <property type="entry name" value="PROTEIN NYNRIN-LIKE"/>
    <property type="match status" value="1"/>
</dbReference>
<dbReference type="InterPro" id="IPR000477">
    <property type="entry name" value="RT_dom"/>
</dbReference>
<evidence type="ECO:0000256" key="10">
    <source>
        <dbReference type="ARBA" id="ARBA00023268"/>
    </source>
</evidence>
<dbReference type="FunFam" id="1.10.340.70:FF:000001">
    <property type="entry name" value="Retrovirus-related Pol polyprotein from transposon gypsy-like Protein"/>
    <property type="match status" value="1"/>
</dbReference>
<proteinExistence type="predicted"/>
<protein>
    <recommendedName>
        <fullName evidence="1">RNA-directed DNA polymerase</fullName>
        <ecNumber evidence="1">2.7.7.49</ecNumber>
    </recommendedName>
</protein>
<keyword evidence="9" id="KW-0238">DNA-binding</keyword>
<keyword evidence="4" id="KW-0548">Nucleotidyltransferase</keyword>
<dbReference type="GO" id="GO:0004519">
    <property type="term" value="F:endonuclease activity"/>
    <property type="evidence" value="ECO:0007669"/>
    <property type="project" value="UniProtKB-KW"/>
</dbReference>
<dbReference type="InterPro" id="IPR012337">
    <property type="entry name" value="RNaseH-like_sf"/>
</dbReference>
<dbReference type="CDD" id="cd01647">
    <property type="entry name" value="RT_LTR"/>
    <property type="match status" value="1"/>
</dbReference>
<dbReference type="Gene3D" id="3.30.70.270">
    <property type="match status" value="2"/>
</dbReference>
<dbReference type="SMART" id="SM00343">
    <property type="entry name" value="ZnF_C2HC"/>
    <property type="match status" value="2"/>
</dbReference>
<feature type="compositionally biased region" description="Basic and acidic residues" evidence="12">
    <location>
        <begin position="1180"/>
        <end position="1196"/>
    </location>
</feature>
<dbReference type="Pfam" id="PF17921">
    <property type="entry name" value="Integrase_H2C2"/>
    <property type="match status" value="1"/>
</dbReference>
<dbReference type="InterPro" id="IPR001878">
    <property type="entry name" value="Znf_CCHC"/>
</dbReference>
<evidence type="ECO:0000256" key="1">
    <source>
        <dbReference type="ARBA" id="ARBA00012493"/>
    </source>
</evidence>
<feature type="domain" description="Integrase catalytic" evidence="16">
    <location>
        <begin position="872"/>
        <end position="1031"/>
    </location>
</feature>
<dbReference type="PROSITE" id="PS50994">
    <property type="entry name" value="INTEGRASE"/>
    <property type="match status" value="1"/>
</dbReference>
<feature type="domain" description="CCHC-type" evidence="13">
    <location>
        <begin position="1582"/>
        <end position="1598"/>
    </location>
</feature>
<dbReference type="InterPro" id="IPR050951">
    <property type="entry name" value="Retrovirus_Pol_polyprotein"/>
</dbReference>
<keyword evidence="18" id="KW-1185">Reference proteome</keyword>
<evidence type="ECO:0000256" key="11">
    <source>
        <dbReference type="PROSITE-ProRule" id="PRU00047"/>
    </source>
</evidence>
<dbReference type="GO" id="GO:0004190">
    <property type="term" value="F:aspartic-type endopeptidase activity"/>
    <property type="evidence" value="ECO:0007669"/>
    <property type="project" value="UniProtKB-KW"/>
</dbReference>
<keyword evidence="11" id="KW-0862">Zinc</keyword>
<evidence type="ECO:0000256" key="8">
    <source>
        <dbReference type="ARBA" id="ARBA00022801"/>
    </source>
</evidence>
<dbReference type="PANTHER" id="PTHR37984">
    <property type="entry name" value="PROTEIN CBG26694"/>
    <property type="match status" value="1"/>
</dbReference>
<dbReference type="Pfam" id="PF00078">
    <property type="entry name" value="RVT_1"/>
    <property type="match status" value="1"/>
</dbReference>
<evidence type="ECO:0000259" key="16">
    <source>
        <dbReference type="PROSITE" id="PS50994"/>
    </source>
</evidence>
<keyword evidence="6" id="KW-0064">Aspartyl protease</keyword>
<name>A0A087TCZ9_STEMI</name>
<dbReference type="InterPro" id="IPR041577">
    <property type="entry name" value="RT_RNaseH_2"/>
</dbReference>
<dbReference type="InterPro" id="IPR001584">
    <property type="entry name" value="Integrase_cat-core"/>
</dbReference>
<evidence type="ECO:0000256" key="7">
    <source>
        <dbReference type="ARBA" id="ARBA00022759"/>
    </source>
</evidence>
<dbReference type="InterPro" id="IPR001995">
    <property type="entry name" value="Peptidase_A2_cat"/>
</dbReference>
<dbReference type="GO" id="GO:0042575">
    <property type="term" value="C:DNA polymerase complex"/>
    <property type="evidence" value="ECO:0007669"/>
    <property type="project" value="UniProtKB-ARBA"/>
</dbReference>
<dbReference type="EC" id="2.7.7.49" evidence="1"/>
<dbReference type="Gene3D" id="3.10.10.10">
    <property type="entry name" value="HIV Type 1 Reverse Transcriptase, subunit A, domain 1"/>
    <property type="match status" value="1"/>
</dbReference>
<dbReference type="GO" id="GO:0008270">
    <property type="term" value="F:zinc ion binding"/>
    <property type="evidence" value="ECO:0007669"/>
    <property type="project" value="UniProtKB-KW"/>
</dbReference>
<keyword evidence="11" id="KW-0863">Zinc-finger</keyword>
<dbReference type="PROSITE" id="PS50175">
    <property type="entry name" value="ASP_PROT_RETROV"/>
    <property type="match status" value="1"/>
</dbReference>
<dbReference type="PROSITE" id="PS50878">
    <property type="entry name" value="RT_POL"/>
    <property type="match status" value="1"/>
</dbReference>
<dbReference type="Pfam" id="PF17919">
    <property type="entry name" value="RT_RNaseH_2"/>
    <property type="match status" value="1"/>
</dbReference>
<gene>
    <name evidence="17" type="ORF">X975_10314</name>
</gene>
<feature type="domain" description="Peptidase A2" evidence="14">
    <location>
        <begin position="140"/>
        <end position="220"/>
    </location>
</feature>
<organism evidence="17 18">
    <name type="scientific">Stegodyphus mimosarum</name>
    <name type="common">African social velvet spider</name>
    <dbReference type="NCBI Taxonomy" id="407821"/>
    <lineage>
        <taxon>Eukaryota</taxon>
        <taxon>Metazoa</taxon>
        <taxon>Ecdysozoa</taxon>
        <taxon>Arthropoda</taxon>
        <taxon>Chelicerata</taxon>
        <taxon>Arachnida</taxon>
        <taxon>Araneae</taxon>
        <taxon>Araneomorphae</taxon>
        <taxon>Entelegynae</taxon>
        <taxon>Eresoidea</taxon>
        <taxon>Eresidae</taxon>
        <taxon>Stegodyphus</taxon>
    </lineage>
</organism>
<keyword evidence="11" id="KW-0479">Metal-binding</keyword>
<dbReference type="FunFam" id="3.30.420.10:FF:000032">
    <property type="entry name" value="Retrovirus-related Pol polyprotein from transposon 297-like Protein"/>
    <property type="match status" value="1"/>
</dbReference>
<dbReference type="Proteomes" id="UP000054359">
    <property type="component" value="Unassembled WGS sequence"/>
</dbReference>
<evidence type="ECO:0000256" key="9">
    <source>
        <dbReference type="ARBA" id="ARBA00023125"/>
    </source>
</evidence>
<dbReference type="CDD" id="cd09274">
    <property type="entry name" value="RNase_HI_RT_Ty3"/>
    <property type="match status" value="1"/>
</dbReference>
<dbReference type="InterPro" id="IPR036875">
    <property type="entry name" value="Znf_CCHC_sf"/>
</dbReference>
<dbReference type="Gene3D" id="4.10.60.10">
    <property type="entry name" value="Zinc finger, CCHC-type"/>
    <property type="match status" value="1"/>
</dbReference>
<dbReference type="SUPFAM" id="SSF57756">
    <property type="entry name" value="Retrovirus zinc finger-like domains"/>
    <property type="match status" value="1"/>
</dbReference>
<dbReference type="GO" id="GO:0015074">
    <property type="term" value="P:DNA integration"/>
    <property type="evidence" value="ECO:0007669"/>
    <property type="project" value="InterPro"/>
</dbReference>
<dbReference type="GO" id="GO:0006508">
    <property type="term" value="P:proteolysis"/>
    <property type="evidence" value="ECO:0007669"/>
    <property type="project" value="UniProtKB-KW"/>
</dbReference>
<keyword evidence="5" id="KW-0540">Nuclease</keyword>
<feature type="compositionally biased region" description="Basic and acidic residues" evidence="12">
    <location>
        <begin position="1258"/>
        <end position="1273"/>
    </location>
</feature>
<accession>A0A087TCZ9</accession>
<feature type="non-terminal residue" evidence="17">
    <location>
        <position position="1660"/>
    </location>
</feature>
<dbReference type="InterPro" id="IPR041588">
    <property type="entry name" value="Integrase_H2C2"/>
</dbReference>
<dbReference type="InterPro" id="IPR043502">
    <property type="entry name" value="DNA/RNA_pol_sf"/>
</dbReference>
<evidence type="ECO:0000256" key="4">
    <source>
        <dbReference type="ARBA" id="ARBA00022695"/>
    </source>
</evidence>
<dbReference type="FunFam" id="3.30.70.270:FF:000026">
    <property type="entry name" value="Transposon Ty3-G Gag-Pol polyprotein"/>
    <property type="match status" value="1"/>
</dbReference>
<dbReference type="CDD" id="cd00303">
    <property type="entry name" value="retropepsin_like"/>
    <property type="match status" value="1"/>
</dbReference>
<dbReference type="OrthoDB" id="6507393at2759"/>
<feature type="compositionally biased region" description="Polar residues" evidence="12">
    <location>
        <begin position="1305"/>
        <end position="1314"/>
    </location>
</feature>
<dbReference type="Pfam" id="PF13975">
    <property type="entry name" value="gag-asp_proteas"/>
    <property type="match status" value="1"/>
</dbReference>
<dbReference type="STRING" id="407821.A0A087TCZ9"/>
<keyword evidence="2" id="KW-0645">Protease</keyword>
<dbReference type="OMA" id="NCAVANS"/>
<keyword evidence="7" id="KW-0255">Endonuclease</keyword>
<dbReference type="InterPro" id="IPR021109">
    <property type="entry name" value="Peptidase_aspartic_dom_sf"/>
</dbReference>
<evidence type="ECO:0000256" key="12">
    <source>
        <dbReference type="SAM" id="MobiDB-lite"/>
    </source>
</evidence>
<evidence type="ECO:0000259" key="13">
    <source>
        <dbReference type="PROSITE" id="PS50158"/>
    </source>
</evidence>
<dbReference type="InterPro" id="IPR043128">
    <property type="entry name" value="Rev_trsase/Diguanyl_cyclase"/>
</dbReference>
<evidence type="ECO:0000259" key="14">
    <source>
        <dbReference type="PROSITE" id="PS50175"/>
    </source>
</evidence>
<dbReference type="SUPFAM" id="SSF56672">
    <property type="entry name" value="DNA/RNA polymerases"/>
    <property type="match status" value="1"/>
</dbReference>
<reference evidence="17 18" key="1">
    <citation type="submission" date="2013-11" db="EMBL/GenBank/DDBJ databases">
        <title>Genome sequencing of Stegodyphus mimosarum.</title>
        <authorList>
            <person name="Bechsgaard J."/>
        </authorList>
    </citation>
    <scope>NUCLEOTIDE SEQUENCE [LARGE SCALE GENOMIC DNA]</scope>
</reference>
<feature type="region of interest" description="Disordered" evidence="12">
    <location>
        <begin position="1167"/>
        <end position="1314"/>
    </location>
</feature>
<feature type="compositionally biased region" description="Basic and acidic residues" evidence="12">
    <location>
        <begin position="1236"/>
        <end position="1247"/>
    </location>
</feature>
<dbReference type="GO" id="GO:0003964">
    <property type="term" value="F:RNA-directed DNA polymerase activity"/>
    <property type="evidence" value="ECO:0007669"/>
    <property type="project" value="UniProtKB-EC"/>
</dbReference>
<dbReference type="Gene3D" id="3.30.420.10">
    <property type="entry name" value="Ribonuclease H-like superfamily/Ribonuclease H"/>
    <property type="match status" value="1"/>
</dbReference>
<dbReference type="SUPFAM" id="SSF53098">
    <property type="entry name" value="Ribonuclease H-like"/>
    <property type="match status" value="1"/>
</dbReference>
<evidence type="ECO:0000313" key="17">
    <source>
        <dbReference type="EMBL" id="KFM62988.1"/>
    </source>
</evidence>
<dbReference type="Gene3D" id="2.40.70.10">
    <property type="entry name" value="Acid Proteases"/>
    <property type="match status" value="1"/>
</dbReference>
<evidence type="ECO:0000256" key="2">
    <source>
        <dbReference type="ARBA" id="ARBA00022670"/>
    </source>
</evidence>
<dbReference type="SUPFAM" id="SSF50630">
    <property type="entry name" value="Acid proteases"/>
    <property type="match status" value="1"/>
</dbReference>
<dbReference type="Pfam" id="PF00665">
    <property type="entry name" value="rve"/>
    <property type="match status" value="1"/>
</dbReference>
<dbReference type="PROSITE" id="PS50158">
    <property type="entry name" value="ZF_CCHC"/>
    <property type="match status" value="2"/>
</dbReference>
<keyword evidence="8" id="KW-0378">Hydrolase</keyword>
<evidence type="ECO:0000256" key="6">
    <source>
        <dbReference type="ARBA" id="ARBA00022750"/>
    </source>
</evidence>
<evidence type="ECO:0000313" key="18">
    <source>
        <dbReference type="Proteomes" id="UP000054359"/>
    </source>
</evidence>
<keyword evidence="10" id="KW-0511">Multifunctional enzyme</keyword>
<sequence length="1660" mass="190451">MEGSWNMPTTSQNPAAMPDGFGFIVETIRAAMKPAVVFDARGPVNTFLEKLEAHFLLYPVPEHQKVILATGALRGQAATWQKPATEENTRKAFKLLRNIAGKGVQCSEEKKNPSEVQLNTVMVRNIELPRLQLLINNVPATALLDTGAQGSCLAEEFFKKHFRRYRLHSVEGMKVVAAQGKTCQCMGKIELYIKIGEEQKKIMFLVVKNLQASVILGTDFFAAVDAKIDFENSTLQVTMDPVKKKSTPPPEVDLSHLTPEEQDKFRELVSNFADLFDDIPGFTQIVAHEIKLTTDEPIRQRPYKYDKVKEEIIKYHIDEMLRNKIITPISSAYASPVVLCKKNNDLPLTDPLRYRFAIDYRKLNSITKFPTYPLPVIDEILRSIKSTKYITTLDLTSGYFQISIKPEDVHKTAFITKYGTYGFLRMPFGLSGAPATFQRCMDKILRPVIGKSTFIYLDDIIVTSESLEEHIKDLREVFTLLKDAGLKVNIKKCKFAAKELKYLGYKISQRGIETDKSKVIAVKNYPIPNTAKKLATFLGMCSYYRIFIKNFAEIAEPLLKLRRKRVRFAWSSEANAAFEKLKESLINAPVLKFPEKDKGLEIYADASDYAIGAVLTQNRKAIAFFSRTLNDTQRNYSATERETLAVLAAVQKFCVYFGSSPVTVYSDHAAVTRLFSGKNLSPRLIRWTLKLQEFNLIIKHTPGKDNVVADALSRIKLDENGEKVKIAMLQAKVIDSRETVIEEIARDPEFGNIYNYLKDPDNFQHIDINAIRSRAQNYEIIDGLLFYTKVTNQNSEYRPVIPAKLILSILQELHDSPVSGHFGIRKTIQRVREAVYFPQLQKIVKNYCQTCHTCQINNDVNFRPAGLLTSIESRFPNEIIGIDLLGPYPRSHVNKARFLLVIVDHFSKWVELIPLKRASAKVVADSFLNKYILRYGCPARVISDNGPQFVSSTFKMMCDKLGIKHMKMVPYRPQSNIAERVNKNIVKLIRNYVQKHHSNWDDCVEEFAFALRTAKHETTKKSPAELFLGRKIMTPLDKLFYVKDRAPEFQMGEIEKMLKEAEKCSREAQKKQKIYYDSKRRTVEYKVGEEVLKQAHALSCAAKDKVAKFCPRWHGPFEITRIVECRAYLKNEKGEETVANFDQIKHYYRRANNNILKDMLQGPASQNFSKIQEPQPGPSKTREPSLKRRLPEERKPQPKKRPPQKEKRTNAKQQSQQPKRLRKERPNENTMKAPPLRREQNGEKRAAEGANPQRRSLRVQEKERASLEREQRLQHKRKAPPTIRPNKVFLEERRSTKRKAAPEFQSRSNKQRIAQATTETIPQNDCIEEARSLIGDLEISLAEASRVTVPLRKKILKTQEALYNFIILQALEIENLKGRLEVLQKPQVVEKTFAEIIKEQRIDKRIISKKEKIKKKEEHVTLIYPKVKAVSSEEVKMKIVEIIDPVNLKIGIRNVKKINNGGLAIECLNNEEIDKLEEEIKTNVLLKEDLEVKVPKKKNPKIILYNLDSEIGKDDLEEAVIKQNIIFEDGGFNPLFKIKGKNNKVHWVAEIQPQKFKLVINQGKINFKWFRINVREYLNIVRCYKCQEFGHVHKNCTKDQICANCAQKGHSHRDCKNSPVCINCAVANSKYKLGLDFTIKEFAGEVGKSSLRGRVRYGGW</sequence>
<dbReference type="EMBL" id="KK114647">
    <property type="protein sequence ID" value="KFM62988.1"/>
    <property type="molecule type" value="Genomic_DNA"/>
</dbReference>
<evidence type="ECO:0000256" key="5">
    <source>
        <dbReference type="ARBA" id="ARBA00022722"/>
    </source>
</evidence>